<protein>
    <submittedName>
        <fullName evidence="1">Uncharacterized protein</fullName>
    </submittedName>
</protein>
<dbReference type="AlphaFoldDB" id="A0A6C0LVG4"/>
<accession>A0A6C0LVG4</accession>
<sequence length="444" mass="51383">MSVNFDLDVTNYSIDEIYTILNIEKTKDIPQIKQRVNALIDEIKNGEIDYNYVVFLKNIEQRLIDLRHEEDTKEQIKIYADKILNEKINSIEETYINKYPKGDINPIKRNIVTQVINIDSLFRTNYAATDADNFIYTLINPINKVVSMRLSSLEIPNIWYGFSKFRNNNKFCVRLFNIPQIAMSHTTSNENYSITSTMEFNCVSVEHTIVIPDGNYSSTELEDTLNNYFINIGNGLQYLKFEIDSYTGKSSFYLRRIGDTYDIKEMSKEMIAMEAHNTPELCYELDFAKEQNINNNIEENCGWTLGFRKSDYIINGSVVTPDYFAKKELSSRYGLITSEGAYGTSLNNYFFICVNDYNNNYKNSIISDKNASYLGDSILGRIAISSPSNTILNDNGSDRIFKTREYFGPVNIDKLKISLIDKYGKRLMLNKNDFSMTLEMEQVY</sequence>
<dbReference type="EMBL" id="MN740570">
    <property type="protein sequence ID" value="QHU34413.1"/>
    <property type="molecule type" value="Genomic_DNA"/>
</dbReference>
<organism evidence="1">
    <name type="scientific">viral metagenome</name>
    <dbReference type="NCBI Taxonomy" id="1070528"/>
    <lineage>
        <taxon>unclassified sequences</taxon>
        <taxon>metagenomes</taxon>
        <taxon>organismal metagenomes</taxon>
    </lineage>
</organism>
<proteinExistence type="predicted"/>
<evidence type="ECO:0000313" key="1">
    <source>
        <dbReference type="EMBL" id="QHU34413.1"/>
    </source>
</evidence>
<name>A0A6C0LVG4_9ZZZZ</name>
<reference evidence="1" key="1">
    <citation type="journal article" date="2020" name="Nature">
        <title>Giant virus diversity and host interactions through global metagenomics.</title>
        <authorList>
            <person name="Schulz F."/>
            <person name="Roux S."/>
            <person name="Paez-Espino D."/>
            <person name="Jungbluth S."/>
            <person name="Walsh D.A."/>
            <person name="Denef V.J."/>
            <person name="McMahon K.D."/>
            <person name="Konstantinidis K.T."/>
            <person name="Eloe-Fadrosh E.A."/>
            <person name="Kyrpides N.C."/>
            <person name="Woyke T."/>
        </authorList>
    </citation>
    <scope>NUCLEOTIDE SEQUENCE</scope>
    <source>
        <strain evidence="1">GVMAG-S-1016713-123</strain>
    </source>
</reference>